<keyword evidence="3" id="KW-1185">Reference proteome</keyword>
<dbReference type="EMBL" id="CP035758">
    <property type="protein sequence ID" value="QBD79797.1"/>
    <property type="molecule type" value="Genomic_DNA"/>
</dbReference>
<protein>
    <submittedName>
        <fullName evidence="2">VWA domain-containing protein</fullName>
    </submittedName>
</protein>
<dbReference type="PANTHER" id="PTHR45737">
    <property type="entry name" value="VON WILLEBRAND FACTOR A DOMAIN-CONTAINING PROTEIN 5A"/>
    <property type="match status" value="1"/>
</dbReference>
<reference evidence="2 3" key="1">
    <citation type="submission" date="2019-01" db="EMBL/GenBank/DDBJ databases">
        <title>Ktedonosporobacter rubrisoli SCAWS-G2.</title>
        <authorList>
            <person name="Huang Y."/>
            <person name="Yan B."/>
        </authorList>
    </citation>
    <scope>NUCLEOTIDE SEQUENCE [LARGE SCALE GENOMIC DNA]</scope>
    <source>
        <strain evidence="2 3">SCAWS-G2</strain>
    </source>
</reference>
<dbReference type="Proteomes" id="UP000290365">
    <property type="component" value="Chromosome"/>
</dbReference>
<proteinExistence type="predicted"/>
<dbReference type="SMART" id="SM00327">
    <property type="entry name" value="VWA"/>
    <property type="match status" value="1"/>
</dbReference>
<accession>A0A4P6JVV3</accession>
<dbReference type="InterPro" id="IPR002035">
    <property type="entry name" value="VWF_A"/>
</dbReference>
<evidence type="ECO:0000259" key="1">
    <source>
        <dbReference type="PROSITE" id="PS50234"/>
    </source>
</evidence>
<dbReference type="PROSITE" id="PS50234">
    <property type="entry name" value="VWFA"/>
    <property type="match status" value="1"/>
</dbReference>
<dbReference type="OrthoDB" id="9784383at2"/>
<dbReference type="PANTHER" id="PTHR45737:SF6">
    <property type="entry name" value="VON WILLEBRAND FACTOR A DOMAIN-CONTAINING PROTEIN 5A"/>
    <property type="match status" value="1"/>
</dbReference>
<dbReference type="SUPFAM" id="SSF53300">
    <property type="entry name" value="vWA-like"/>
    <property type="match status" value="1"/>
</dbReference>
<dbReference type="KEGG" id="kbs:EPA93_28985"/>
<dbReference type="AlphaFoldDB" id="A0A4P6JVV3"/>
<sequence>MDIGNTCFASRIPASASSSSAASARSLPGVPGKTLATSSVRRKRKQSMFTITAHYNQYLPVGQNSMQAILSLEVSPDVQASPSPLTLAIALDHSGSMEGSRLRSACEATTRVIQALDGSITFMLIAFNHKADSLYGPAMATATHKRQAIEKLRRVKADMGTRMSTALNLITEKLGKRDTHTRKVLFLTDGKNEGEARSELDQAIARCAAANVSIHAWGIGTDWDEKELRHMADATHGVADMIPNPAQIAQAFSGSFQEIRTTVLANACLYLWTPMGVSIKKVEQVHPNIVASGLEADPANPRQQVISLGSFTKGERRDYLIELALPAYTPDQQFLVLRPSIAYYTGQAQEVTEKSTRQGWVFAQCTQNSALAAQLNPHVAHYIGQEALAQAITEGQEALAAGDTARATRVLGRALEISERSGNERITRLLSAIVQRDARGTIQLSKQADIVATKKLALNIGHTSKLK</sequence>
<gene>
    <name evidence="2" type="ORF">EPA93_28985</name>
</gene>
<feature type="domain" description="VWFA" evidence="1">
    <location>
        <begin position="86"/>
        <end position="263"/>
    </location>
</feature>
<dbReference type="Gene3D" id="1.20.120.1690">
    <property type="match status" value="1"/>
</dbReference>
<dbReference type="InterPro" id="IPR036465">
    <property type="entry name" value="vWFA_dom_sf"/>
</dbReference>
<dbReference type="Gene3D" id="2.60.40.3670">
    <property type="match status" value="1"/>
</dbReference>
<name>A0A4P6JVV3_KTERU</name>
<evidence type="ECO:0000313" key="3">
    <source>
        <dbReference type="Proteomes" id="UP000290365"/>
    </source>
</evidence>
<organism evidence="2 3">
    <name type="scientific">Ktedonosporobacter rubrisoli</name>
    <dbReference type="NCBI Taxonomy" id="2509675"/>
    <lineage>
        <taxon>Bacteria</taxon>
        <taxon>Bacillati</taxon>
        <taxon>Chloroflexota</taxon>
        <taxon>Ktedonobacteria</taxon>
        <taxon>Ktedonobacterales</taxon>
        <taxon>Ktedonosporobacteraceae</taxon>
        <taxon>Ktedonosporobacter</taxon>
    </lineage>
</organism>
<dbReference type="Pfam" id="PF00092">
    <property type="entry name" value="VWA"/>
    <property type="match status" value="1"/>
</dbReference>
<dbReference type="Gene3D" id="3.40.50.410">
    <property type="entry name" value="von Willebrand factor, type A domain"/>
    <property type="match status" value="1"/>
</dbReference>
<evidence type="ECO:0000313" key="2">
    <source>
        <dbReference type="EMBL" id="QBD79797.1"/>
    </source>
</evidence>